<gene>
    <name evidence="2" type="ORF">DCMF_26540</name>
</gene>
<sequence length="270" mass="29733">MTRKDVDLAVEWAAAEGWNPGYHDAECFYAADPQGFFLGEWDGQPVGCISAVSYGPAYGFLGFYIVKPEYRGKGLGLKLWQTALHYLKGRTIGLDGVLAQQDNYADSGFQLAYRNIRFSGRCGDFQTGKVSDLTQVPFADVVEYDRKMFGVPRPRFLQAWIGQPGSSSRAVLAQGKLAGYGVLRPCAQGYKIGPLFAEDEETADQLFCALAARVPGADVVLDVPELNIPAVNLAERYHLQPVFETARMYYGQPPLLPLHKIFGVTSFELG</sequence>
<dbReference type="Pfam" id="PF18014">
    <property type="entry name" value="Acetyltransf_18"/>
    <property type="match status" value="1"/>
</dbReference>
<dbReference type="PANTHER" id="PTHR47237:SF1">
    <property type="entry name" value="SLL0310 PROTEIN"/>
    <property type="match status" value="1"/>
</dbReference>
<dbReference type="InterPro" id="IPR041496">
    <property type="entry name" value="YitH/HolE_GNAT"/>
</dbReference>
<dbReference type="GO" id="GO:0016747">
    <property type="term" value="F:acyltransferase activity, transferring groups other than amino-acyl groups"/>
    <property type="evidence" value="ECO:0007669"/>
    <property type="project" value="InterPro"/>
</dbReference>
<dbReference type="AlphaFoldDB" id="A0A3G1L2P1"/>
<keyword evidence="3" id="KW-1185">Reference proteome</keyword>
<reference evidence="2 3" key="1">
    <citation type="submission" date="2016-10" db="EMBL/GenBank/DDBJ databases">
        <title>Complete Genome Sequence of Peptococcaceae strain DCMF.</title>
        <authorList>
            <person name="Edwards R.J."/>
            <person name="Holland S.I."/>
            <person name="Deshpande N.P."/>
            <person name="Wong Y.K."/>
            <person name="Ertan H."/>
            <person name="Manefield M."/>
            <person name="Russell T.L."/>
            <person name="Lee M.J."/>
        </authorList>
    </citation>
    <scope>NUCLEOTIDE SEQUENCE [LARGE SCALE GENOMIC DNA]</scope>
    <source>
        <strain evidence="2 3">DCMF</strain>
    </source>
</reference>
<evidence type="ECO:0000259" key="1">
    <source>
        <dbReference type="PROSITE" id="PS51186"/>
    </source>
</evidence>
<dbReference type="PANTHER" id="PTHR47237">
    <property type="entry name" value="SLL0310 PROTEIN"/>
    <property type="match status" value="1"/>
</dbReference>
<dbReference type="InterPro" id="IPR000182">
    <property type="entry name" value="GNAT_dom"/>
</dbReference>
<dbReference type="SUPFAM" id="SSF55729">
    <property type="entry name" value="Acyl-CoA N-acyltransferases (Nat)"/>
    <property type="match status" value="1"/>
</dbReference>
<dbReference type="CDD" id="cd04301">
    <property type="entry name" value="NAT_SF"/>
    <property type="match status" value="1"/>
</dbReference>
<dbReference type="EMBL" id="CP017634">
    <property type="protein sequence ID" value="ATW28930.1"/>
    <property type="molecule type" value="Genomic_DNA"/>
</dbReference>
<dbReference type="RefSeq" id="WP_148138090.1">
    <property type="nucleotide sequence ID" value="NZ_CP017634.1"/>
</dbReference>
<evidence type="ECO:0000313" key="2">
    <source>
        <dbReference type="EMBL" id="ATW28930.1"/>
    </source>
</evidence>
<dbReference type="Pfam" id="PF00583">
    <property type="entry name" value="Acetyltransf_1"/>
    <property type="match status" value="1"/>
</dbReference>
<proteinExistence type="predicted"/>
<keyword evidence="2" id="KW-0808">Transferase</keyword>
<feature type="domain" description="N-acetyltransferase" evidence="1">
    <location>
        <begin position="1"/>
        <end position="129"/>
    </location>
</feature>
<dbReference type="OrthoDB" id="9775804at2"/>
<dbReference type="PROSITE" id="PS51186">
    <property type="entry name" value="GNAT"/>
    <property type="match status" value="1"/>
</dbReference>
<dbReference type="KEGG" id="fwa:DCMF_26540"/>
<name>A0A3G1L2P1_FORW1</name>
<protein>
    <submittedName>
        <fullName evidence="2">GNAT family N-acetyltransferase</fullName>
    </submittedName>
</protein>
<dbReference type="Gene3D" id="3.40.630.30">
    <property type="match status" value="1"/>
</dbReference>
<accession>A0A3G1L2P1</accession>
<evidence type="ECO:0000313" key="3">
    <source>
        <dbReference type="Proteomes" id="UP000323521"/>
    </source>
</evidence>
<organism evidence="2 3">
    <name type="scientific">Formimonas warabiya</name>
    <dbReference type="NCBI Taxonomy" id="1761012"/>
    <lineage>
        <taxon>Bacteria</taxon>
        <taxon>Bacillati</taxon>
        <taxon>Bacillota</taxon>
        <taxon>Clostridia</taxon>
        <taxon>Eubacteriales</taxon>
        <taxon>Peptococcaceae</taxon>
        <taxon>Candidatus Formimonas</taxon>
    </lineage>
</organism>
<dbReference type="Proteomes" id="UP000323521">
    <property type="component" value="Chromosome"/>
</dbReference>
<dbReference type="InterPro" id="IPR016181">
    <property type="entry name" value="Acyl_CoA_acyltransferase"/>
</dbReference>
<dbReference type="InterPro" id="IPR052729">
    <property type="entry name" value="Acyl/Acetyltrans_Enzymes"/>
</dbReference>
<dbReference type="Gene3D" id="3.40.630.90">
    <property type="match status" value="1"/>
</dbReference>